<accession>B3E6W2</accession>
<dbReference type="PANTHER" id="PTHR43680">
    <property type="entry name" value="NITRATE REDUCTASE MOLYBDENUM COFACTOR ASSEMBLY CHAPERONE"/>
    <property type="match status" value="1"/>
</dbReference>
<dbReference type="AlphaFoldDB" id="B3E6W2"/>
<name>B3E6W2_TRIL1</name>
<dbReference type="OrthoDB" id="8478585at2"/>
<dbReference type="EMBL" id="CP001089">
    <property type="protein sequence ID" value="ACD96367.1"/>
    <property type="molecule type" value="Genomic_DNA"/>
</dbReference>
<dbReference type="Gene3D" id="1.10.3480.10">
    <property type="entry name" value="TorD-like"/>
    <property type="match status" value="1"/>
</dbReference>
<dbReference type="NCBIfam" id="TIGR00684">
    <property type="entry name" value="narJ"/>
    <property type="match status" value="1"/>
</dbReference>
<dbReference type="SUPFAM" id="SSF89155">
    <property type="entry name" value="TorD-like"/>
    <property type="match status" value="1"/>
</dbReference>
<dbReference type="GO" id="GO:0042128">
    <property type="term" value="P:nitrate assimilation"/>
    <property type="evidence" value="ECO:0007669"/>
    <property type="project" value="UniProtKB-KW"/>
</dbReference>
<evidence type="ECO:0000313" key="2">
    <source>
        <dbReference type="EMBL" id="ACD96367.1"/>
    </source>
</evidence>
<dbReference type="Pfam" id="PF02613">
    <property type="entry name" value="Nitrate_red_del"/>
    <property type="match status" value="1"/>
</dbReference>
<dbReference type="InterPro" id="IPR003765">
    <property type="entry name" value="NO3_reductase_chaperone_NarJ"/>
</dbReference>
<dbReference type="GO" id="GO:0051082">
    <property type="term" value="F:unfolded protein binding"/>
    <property type="evidence" value="ECO:0007669"/>
    <property type="project" value="InterPro"/>
</dbReference>
<dbReference type="InterPro" id="IPR036411">
    <property type="entry name" value="TorD-like_sf"/>
</dbReference>
<organism evidence="2 3">
    <name type="scientific">Trichlorobacter lovleyi (strain ATCC BAA-1151 / DSM 17278 / SZ)</name>
    <name type="common">Geobacter lovleyi</name>
    <dbReference type="NCBI Taxonomy" id="398767"/>
    <lineage>
        <taxon>Bacteria</taxon>
        <taxon>Pseudomonadati</taxon>
        <taxon>Thermodesulfobacteriota</taxon>
        <taxon>Desulfuromonadia</taxon>
        <taxon>Geobacterales</taxon>
        <taxon>Geobacteraceae</taxon>
        <taxon>Trichlorobacter</taxon>
    </lineage>
</organism>
<evidence type="ECO:0000256" key="1">
    <source>
        <dbReference type="ARBA" id="ARBA00023063"/>
    </source>
</evidence>
<keyword evidence="1" id="KW-0534">Nitrate assimilation</keyword>
<protein>
    <submittedName>
        <fullName evidence="2">Nitrate reductase molybdenum cofactor assembly chaperone</fullName>
    </submittedName>
</protein>
<dbReference type="InterPro" id="IPR020945">
    <property type="entry name" value="DMSO/NO3_reduct_chaperone"/>
</dbReference>
<dbReference type="GO" id="GO:0051131">
    <property type="term" value="P:chaperone-mediated protein complex assembly"/>
    <property type="evidence" value="ECO:0007669"/>
    <property type="project" value="InterPro"/>
</dbReference>
<gene>
    <name evidence="2" type="ordered locus">Glov_2654</name>
</gene>
<dbReference type="Proteomes" id="UP000002420">
    <property type="component" value="Chromosome"/>
</dbReference>
<dbReference type="HOGENOM" id="CLU_084469_2_0_7"/>
<dbReference type="PANTHER" id="PTHR43680:SF2">
    <property type="entry name" value="NITRATE REDUCTASE MOLYBDENUM COFACTOR ASSEMBLY CHAPERONE NARJ"/>
    <property type="match status" value="1"/>
</dbReference>
<dbReference type="STRING" id="398767.Glov_2654"/>
<keyword evidence="3" id="KW-1185">Reference proteome</keyword>
<dbReference type="KEGG" id="glo:Glov_2654"/>
<dbReference type="GO" id="GO:0016530">
    <property type="term" value="F:metallochaperone activity"/>
    <property type="evidence" value="ECO:0007669"/>
    <property type="project" value="TreeGrafter"/>
</dbReference>
<dbReference type="RefSeq" id="WP_012470698.1">
    <property type="nucleotide sequence ID" value="NC_010814.1"/>
</dbReference>
<reference evidence="2 3" key="1">
    <citation type="submission" date="2008-05" db="EMBL/GenBank/DDBJ databases">
        <title>Complete sequence of chromosome of Geobacter lovleyi SZ.</title>
        <authorList>
            <consortium name="US DOE Joint Genome Institute"/>
            <person name="Lucas S."/>
            <person name="Copeland A."/>
            <person name="Lapidus A."/>
            <person name="Glavina del Rio T."/>
            <person name="Dalin E."/>
            <person name="Tice H."/>
            <person name="Bruce D."/>
            <person name="Goodwin L."/>
            <person name="Pitluck S."/>
            <person name="Chertkov O."/>
            <person name="Meincke L."/>
            <person name="Brettin T."/>
            <person name="Detter J.C."/>
            <person name="Han C."/>
            <person name="Tapia R."/>
            <person name="Kuske C.R."/>
            <person name="Schmutz J."/>
            <person name="Larimer F."/>
            <person name="Land M."/>
            <person name="Hauser L."/>
            <person name="Kyrpides N."/>
            <person name="Mikhailova N."/>
            <person name="Sung Y."/>
            <person name="Fletcher K.E."/>
            <person name="Ritalahti K.M."/>
            <person name="Loeffler F.E."/>
            <person name="Richardson P."/>
        </authorList>
    </citation>
    <scope>NUCLEOTIDE SEQUENCE [LARGE SCALE GENOMIC DNA]</scope>
    <source>
        <strain evidence="3">ATCC BAA-1151 / DSM 17278 / SZ</strain>
    </source>
</reference>
<evidence type="ECO:0000313" key="3">
    <source>
        <dbReference type="Proteomes" id="UP000002420"/>
    </source>
</evidence>
<sequence length="177" mass="19724">MSTTDVYQALAAMIAYPRDRQELLDSYAVVARHLQERGLTLPTAPFGETVTSSSLAELQEAYVALFDFNAALAPYLGHHLYGDNQKKGTYLIGLKGEFRRFDFTPASNELPDHLEILLRFLAHLEQHERPAFLRSQMLAGLHKLEQAFAQRSDCPWAYTIAATGAICAADCEEVTSC</sequence>
<proteinExistence type="predicted"/>
<dbReference type="eggNOG" id="COG2180">
    <property type="taxonomic scope" value="Bacteria"/>
</dbReference>